<dbReference type="InterPro" id="IPR012337">
    <property type="entry name" value="RNaseH-like_sf"/>
</dbReference>
<sequence length="339" mass="39373">MREARAQVEEKLPHSFTYSCGIHGVHKWIEDYCALPTVAKVIKDHEFIVKKFRNKQFLHAELFRAQRSAELKHLFTSTIVEEDTEKEYERFTPLTLVRKGATRMGSAYDMLVRNMELKEALDKVVTHADYGKRCGIAQRRSGMAAEQVAAETVVARDAYATETGEAAEELRLTIVEMQKQYIALKELVRDENMWDLTQEVIDLLAPLIVFLKDLDSHQAMMGEVYRRCERLTKDVEEGDEGDAGHFSKYGAEDYASLLPLDERQRLQEIGIARWNYLHTPLHSFAYCLNPRLHFIDHFADTEVRQDFHTCAMKFCGGDEDLATEMEVDYTEYPYHFRKR</sequence>
<dbReference type="AlphaFoldDB" id="A0AAE0BV08"/>
<dbReference type="EMBL" id="LGRX02033194">
    <property type="protein sequence ID" value="KAK3242315.1"/>
    <property type="molecule type" value="Genomic_DNA"/>
</dbReference>
<reference evidence="1 2" key="1">
    <citation type="journal article" date="2015" name="Genome Biol. Evol.">
        <title>Comparative Genomics of a Bacterivorous Green Alga Reveals Evolutionary Causalities and Consequences of Phago-Mixotrophic Mode of Nutrition.</title>
        <authorList>
            <person name="Burns J.A."/>
            <person name="Paasch A."/>
            <person name="Narechania A."/>
            <person name="Kim E."/>
        </authorList>
    </citation>
    <scope>NUCLEOTIDE SEQUENCE [LARGE SCALE GENOMIC DNA]</scope>
    <source>
        <strain evidence="1 2">PLY_AMNH</strain>
    </source>
</reference>
<dbReference type="Proteomes" id="UP001190700">
    <property type="component" value="Unassembled WGS sequence"/>
</dbReference>
<dbReference type="SUPFAM" id="SSF53098">
    <property type="entry name" value="Ribonuclease H-like"/>
    <property type="match status" value="1"/>
</dbReference>
<evidence type="ECO:0000313" key="1">
    <source>
        <dbReference type="EMBL" id="KAK3242315.1"/>
    </source>
</evidence>
<gene>
    <name evidence="1" type="ORF">CYMTET_47987</name>
</gene>
<comment type="caution">
    <text evidence="1">The sequence shown here is derived from an EMBL/GenBank/DDBJ whole genome shotgun (WGS) entry which is preliminary data.</text>
</comment>
<proteinExistence type="predicted"/>
<organism evidence="1 2">
    <name type="scientific">Cymbomonas tetramitiformis</name>
    <dbReference type="NCBI Taxonomy" id="36881"/>
    <lineage>
        <taxon>Eukaryota</taxon>
        <taxon>Viridiplantae</taxon>
        <taxon>Chlorophyta</taxon>
        <taxon>Pyramimonadophyceae</taxon>
        <taxon>Pyramimonadales</taxon>
        <taxon>Pyramimonadaceae</taxon>
        <taxon>Cymbomonas</taxon>
    </lineage>
</organism>
<evidence type="ECO:0000313" key="2">
    <source>
        <dbReference type="Proteomes" id="UP001190700"/>
    </source>
</evidence>
<name>A0AAE0BV08_9CHLO</name>
<protein>
    <submittedName>
        <fullName evidence="1">Uncharacterized protein</fullName>
    </submittedName>
</protein>
<keyword evidence="2" id="KW-1185">Reference proteome</keyword>
<accession>A0AAE0BV08</accession>